<reference evidence="2 3" key="1">
    <citation type="journal article" date="2020" name="bioRxiv">
        <title>Sequence and annotation of 42 cannabis genomes reveals extensive copy number variation in cannabinoid synthesis and pathogen resistance genes.</title>
        <authorList>
            <person name="Mckernan K.J."/>
            <person name="Helbert Y."/>
            <person name="Kane L.T."/>
            <person name="Ebling H."/>
            <person name="Zhang L."/>
            <person name="Liu B."/>
            <person name="Eaton Z."/>
            <person name="Mclaughlin S."/>
            <person name="Kingan S."/>
            <person name="Baybayan P."/>
            <person name="Concepcion G."/>
            <person name="Jordan M."/>
            <person name="Riva A."/>
            <person name="Barbazuk W."/>
            <person name="Harkins T."/>
        </authorList>
    </citation>
    <scope>NUCLEOTIDE SEQUENCE [LARGE SCALE GENOMIC DNA]</scope>
    <source>
        <strain evidence="3">cv. Jamaican Lion 4</strain>
        <tissue evidence="2">Leaf</tissue>
    </source>
</reference>
<protein>
    <recommendedName>
        <fullName evidence="1">C2H2-type domain-containing protein</fullName>
    </recommendedName>
</protein>
<accession>A0A7J6FU55</accession>
<evidence type="ECO:0000313" key="3">
    <source>
        <dbReference type="Proteomes" id="UP000525078"/>
    </source>
</evidence>
<dbReference type="PROSITE" id="PS00028">
    <property type="entry name" value="ZINC_FINGER_C2H2_1"/>
    <property type="match status" value="1"/>
</dbReference>
<dbReference type="Proteomes" id="UP000525078">
    <property type="component" value="Unassembled WGS sequence"/>
</dbReference>
<dbReference type="InterPro" id="IPR026960">
    <property type="entry name" value="RVT-Znf"/>
</dbReference>
<dbReference type="Pfam" id="PF13966">
    <property type="entry name" value="zf-RVT"/>
    <property type="match status" value="1"/>
</dbReference>
<comment type="caution">
    <text evidence="2">The sequence shown here is derived from an EMBL/GenBank/DDBJ whole genome shotgun (WGS) entry which is preliminary data.</text>
</comment>
<evidence type="ECO:0000313" key="2">
    <source>
        <dbReference type="EMBL" id="KAF4374291.1"/>
    </source>
</evidence>
<dbReference type="EMBL" id="JAATIP010000096">
    <property type="protein sequence ID" value="KAF4374291.1"/>
    <property type="molecule type" value="Genomic_DNA"/>
</dbReference>
<dbReference type="AlphaFoldDB" id="A0A7J6FU55"/>
<organism evidence="2 3">
    <name type="scientific">Cannabis sativa</name>
    <name type="common">Hemp</name>
    <name type="synonym">Marijuana</name>
    <dbReference type="NCBI Taxonomy" id="3483"/>
    <lineage>
        <taxon>Eukaryota</taxon>
        <taxon>Viridiplantae</taxon>
        <taxon>Streptophyta</taxon>
        <taxon>Embryophyta</taxon>
        <taxon>Tracheophyta</taxon>
        <taxon>Spermatophyta</taxon>
        <taxon>Magnoliopsida</taxon>
        <taxon>eudicotyledons</taxon>
        <taxon>Gunneridae</taxon>
        <taxon>Pentapetalae</taxon>
        <taxon>rosids</taxon>
        <taxon>fabids</taxon>
        <taxon>Rosales</taxon>
        <taxon>Cannabaceae</taxon>
        <taxon>Cannabis</taxon>
    </lineage>
</organism>
<sequence length="85" mass="9745">MFFLQSLDPTSSAVWCSLNIPAHTKLLTRDMLGRFNIQVSNLNCVICDAKIENHQHLTFHCRLSHLVDGVQRVVDKLQHLMDDSK</sequence>
<gene>
    <name evidence="2" type="ORF">F8388_002189</name>
</gene>
<name>A0A7J6FU55_CANSA</name>
<evidence type="ECO:0000259" key="1">
    <source>
        <dbReference type="PROSITE" id="PS00028"/>
    </source>
</evidence>
<dbReference type="InterPro" id="IPR013087">
    <property type="entry name" value="Znf_C2H2_type"/>
</dbReference>
<proteinExistence type="predicted"/>
<feature type="domain" description="C2H2-type" evidence="1">
    <location>
        <begin position="44"/>
        <end position="65"/>
    </location>
</feature>